<dbReference type="InterPro" id="IPR010317">
    <property type="entry name" value="WxLIP_PGBD"/>
</dbReference>
<evidence type="ECO:0000256" key="1">
    <source>
        <dbReference type="SAM" id="Phobius"/>
    </source>
</evidence>
<comment type="caution">
    <text evidence="4">The sequence shown here is derived from an EMBL/GenBank/DDBJ whole genome shotgun (WGS) entry which is preliminary data.</text>
</comment>
<keyword evidence="1" id="KW-0472">Membrane</keyword>
<gene>
    <name evidence="4" type="ORF">IC227_08345</name>
</gene>
<keyword evidence="1" id="KW-0812">Transmembrane</keyword>
<keyword evidence="1" id="KW-1133">Transmembrane helix</keyword>
<dbReference type="Proteomes" id="UP000637757">
    <property type="component" value="Unassembled WGS sequence"/>
</dbReference>
<accession>A0A931F8Y0</accession>
<dbReference type="Pfam" id="PF11797">
    <property type="entry name" value="WxLIP_HBD"/>
    <property type="match status" value="1"/>
</dbReference>
<feature type="transmembrane region" description="Helical" evidence="1">
    <location>
        <begin position="314"/>
        <end position="338"/>
    </location>
</feature>
<evidence type="ECO:0000259" key="3">
    <source>
        <dbReference type="Pfam" id="PF11797"/>
    </source>
</evidence>
<organism evidence="4 5">
    <name type="scientific">Enterococcus lacertideformus</name>
    <dbReference type="NCBI Taxonomy" id="2771493"/>
    <lineage>
        <taxon>Bacteria</taxon>
        <taxon>Bacillati</taxon>
        <taxon>Bacillota</taxon>
        <taxon>Bacilli</taxon>
        <taxon>Lactobacillales</taxon>
        <taxon>Enterococcaceae</taxon>
        <taxon>Enterococcus</taxon>
    </lineage>
</organism>
<sequence length="346" mass="39371">MTKKNKKVLLLLVFFSGFFLWNSNFKSLIVKAETTAFTVLPSFPENQVSDATYFDLHVKEETEQILMIVVQNTTDQALIIEATALNSYTTSTGIIAYQIAKTAEKNQGHSFTEFIEPKKQQIKLKPNEAKEVLFTLKLNKQNIIGEILGAFSFELLSPKAKTAQKESMIQTRYVTQLGIRLRSELTELPSPNLTLIKTEPIVKNSYAAIQSTIKNDQPVAFGNIRVHTTIYNKKTKKNVGEKKAENYQFAPNSTLPLITDLASEQLETGDYTTHIELTSSKGNWNFDDSFTVTKTSAKSINQKTVYAQKDKNNWLIYLLLLFITLLLAIILFLGWRYYQVKKSQRK</sequence>
<dbReference type="EMBL" id="JADAKE010000017">
    <property type="protein sequence ID" value="MBF8808304.1"/>
    <property type="molecule type" value="Genomic_DNA"/>
</dbReference>
<dbReference type="AlphaFoldDB" id="A0A931F8Y0"/>
<dbReference type="Pfam" id="PF06030">
    <property type="entry name" value="WxLIP_PGBD"/>
    <property type="match status" value="1"/>
</dbReference>
<reference evidence="4" key="1">
    <citation type="submission" date="2020-09" db="EMBL/GenBank/DDBJ databases">
        <title>Genomic insights into the novelty and pathogenicity of a unique biofilm-forming Enterococcus sp. bacteria (Enterococcus lacertideformus) identified in reptiles.</title>
        <authorList>
            <person name="Agius J.E."/>
            <person name="Phalen D.N."/>
            <person name="Rose K."/>
            <person name="Eden J.-S."/>
        </authorList>
    </citation>
    <scope>NUCLEOTIDE SEQUENCE</scope>
    <source>
        <strain evidence="4">PHRS 0518</strain>
    </source>
</reference>
<evidence type="ECO:0000259" key="2">
    <source>
        <dbReference type="Pfam" id="PF06030"/>
    </source>
</evidence>
<name>A0A931F8Y0_9ENTE</name>
<dbReference type="InterPro" id="IPR021759">
    <property type="entry name" value="WxLIP_HBD"/>
</dbReference>
<proteinExistence type="predicted"/>
<feature type="domain" description="WxL Interacting Protein host binding" evidence="3">
    <location>
        <begin position="165"/>
        <end position="302"/>
    </location>
</feature>
<feature type="domain" description="WxL Interacting Protein peptidoglycan binding" evidence="2">
    <location>
        <begin position="37"/>
        <end position="154"/>
    </location>
</feature>
<keyword evidence="5" id="KW-1185">Reference proteome</keyword>
<evidence type="ECO:0000313" key="5">
    <source>
        <dbReference type="Proteomes" id="UP000637757"/>
    </source>
</evidence>
<protein>
    <submittedName>
        <fullName evidence="4">DUF916 and DUF3324 domain-containing protein</fullName>
    </submittedName>
</protein>
<evidence type="ECO:0000313" key="4">
    <source>
        <dbReference type="EMBL" id="MBF8808304.1"/>
    </source>
</evidence>